<protein>
    <submittedName>
        <fullName evidence="8">Bacterial extracellular solute-binding protein</fullName>
    </submittedName>
</protein>
<feature type="signal peptide" evidence="7">
    <location>
        <begin position="1"/>
        <end position="21"/>
    </location>
</feature>
<dbReference type="PROSITE" id="PS51257">
    <property type="entry name" value="PROKAR_LIPOPROTEIN"/>
    <property type="match status" value="1"/>
</dbReference>
<evidence type="ECO:0000313" key="8">
    <source>
        <dbReference type="EMBL" id="UQZ83380.1"/>
    </source>
</evidence>
<dbReference type="RefSeq" id="WP_249865400.1">
    <property type="nucleotide sequence ID" value="NZ_CP027059.1"/>
</dbReference>
<feature type="chain" id="PRO_5047036628" evidence="7">
    <location>
        <begin position="22"/>
        <end position="438"/>
    </location>
</feature>
<reference evidence="8" key="1">
    <citation type="submission" date="2018-02" db="EMBL/GenBank/DDBJ databases">
        <authorList>
            <person name="Kim S.-K."/>
            <person name="Jung H.-I."/>
            <person name="Lee S.-W."/>
        </authorList>
    </citation>
    <scope>NUCLEOTIDE SEQUENCE</scope>
    <source>
        <strain evidence="8">SK3146</strain>
    </source>
</reference>
<accession>A0ABY4RN48</accession>
<dbReference type="PANTHER" id="PTHR43649">
    <property type="entry name" value="ARABINOSE-BINDING PROTEIN-RELATED"/>
    <property type="match status" value="1"/>
</dbReference>
<reference evidence="8" key="2">
    <citation type="journal article" date="2021" name="J Anim Sci Technol">
        <title>Complete genome sequence of Paenibacillus konkukensis sp. nov. SK3146 as a potential probiotic strain.</title>
        <authorList>
            <person name="Jung H.I."/>
            <person name="Park S."/>
            <person name="Niu K.M."/>
            <person name="Lee S.W."/>
            <person name="Kothari D."/>
            <person name="Yi K.J."/>
            <person name="Kim S.K."/>
        </authorList>
    </citation>
    <scope>NUCLEOTIDE SEQUENCE</scope>
    <source>
        <strain evidence="8">SK3146</strain>
    </source>
</reference>
<gene>
    <name evidence="8" type="ORF">SK3146_02567</name>
</gene>
<evidence type="ECO:0000256" key="5">
    <source>
        <dbReference type="ARBA" id="ARBA00023288"/>
    </source>
</evidence>
<evidence type="ECO:0000256" key="7">
    <source>
        <dbReference type="SAM" id="SignalP"/>
    </source>
</evidence>
<organism evidence="8 9">
    <name type="scientific">Paenibacillus konkukensis</name>
    <dbReference type="NCBI Taxonomy" id="2020716"/>
    <lineage>
        <taxon>Bacteria</taxon>
        <taxon>Bacillati</taxon>
        <taxon>Bacillota</taxon>
        <taxon>Bacilli</taxon>
        <taxon>Bacillales</taxon>
        <taxon>Paenibacillaceae</taxon>
        <taxon>Paenibacillus</taxon>
    </lineage>
</organism>
<proteinExistence type="predicted"/>
<sequence length="438" mass="48555">MSWKNASLMLIIASLAASVTACSGGKGETAGTEPAPVQSKSNPSEPVELVVVSTSGDSEDSFNERFGNAIKSKFPNYTIKYIPSRKEYGIKEMLVAGQQMDLYFDSISFLTGGLLGNGLQYDMSDLIKQSNVDLGTLEPGTIEAMKQLSGGKMYGVPVFNNNVVMYYNKDLFDKSGVPYPKDGMTWSEFSDLVKKLVRNDGNKQYAGYAYSGTHVFRMNQLSLPYVDEKTGSATINDEQWKKFIQTVFLEPQTAGGWEEFVKATGKTPYTNEFFKTYGVATFALLSSSIFIDKNFETMNWDMVALPTFPDLPGVGSQPYPTYFSVTSNSQHKNEAMDVIAYLASDEMQTKLSKMGVMPAAKKEEIKQLFGTDSKFKDKNLKAIFYNQFAPIPYKSIYDLQLESPYTQAVGNALSGDMNTALRKAEEEANKRIQDAKAK</sequence>
<evidence type="ECO:0000256" key="6">
    <source>
        <dbReference type="SAM" id="MobiDB-lite"/>
    </source>
</evidence>
<dbReference type="InterPro" id="IPR050490">
    <property type="entry name" value="Bact_solute-bd_prot1"/>
</dbReference>
<dbReference type="SUPFAM" id="SSF53850">
    <property type="entry name" value="Periplasmic binding protein-like II"/>
    <property type="match status" value="1"/>
</dbReference>
<keyword evidence="2 7" id="KW-0732">Signal</keyword>
<keyword evidence="5" id="KW-0449">Lipoprotein</keyword>
<dbReference type="InterPro" id="IPR006059">
    <property type="entry name" value="SBP"/>
</dbReference>
<keyword evidence="9" id="KW-1185">Reference proteome</keyword>
<evidence type="ECO:0000256" key="4">
    <source>
        <dbReference type="ARBA" id="ARBA00023139"/>
    </source>
</evidence>
<name>A0ABY4RN48_9BACL</name>
<dbReference type="PANTHER" id="PTHR43649:SF33">
    <property type="entry name" value="POLYGALACTURONAN_RHAMNOGALACTURONAN-BINDING PROTEIN YTCQ"/>
    <property type="match status" value="1"/>
</dbReference>
<dbReference type="Proteomes" id="UP001057134">
    <property type="component" value="Chromosome"/>
</dbReference>
<evidence type="ECO:0000256" key="2">
    <source>
        <dbReference type="ARBA" id="ARBA00022729"/>
    </source>
</evidence>
<dbReference type="EMBL" id="CP027059">
    <property type="protein sequence ID" value="UQZ83380.1"/>
    <property type="molecule type" value="Genomic_DNA"/>
</dbReference>
<keyword evidence="1" id="KW-1003">Cell membrane</keyword>
<feature type="region of interest" description="Disordered" evidence="6">
    <location>
        <begin position="25"/>
        <end position="45"/>
    </location>
</feature>
<dbReference type="Pfam" id="PF01547">
    <property type="entry name" value="SBP_bac_1"/>
    <property type="match status" value="1"/>
</dbReference>
<evidence type="ECO:0000313" key="9">
    <source>
        <dbReference type="Proteomes" id="UP001057134"/>
    </source>
</evidence>
<dbReference type="Gene3D" id="3.40.190.10">
    <property type="entry name" value="Periplasmic binding protein-like II"/>
    <property type="match status" value="1"/>
</dbReference>
<evidence type="ECO:0000256" key="1">
    <source>
        <dbReference type="ARBA" id="ARBA00022475"/>
    </source>
</evidence>
<evidence type="ECO:0000256" key="3">
    <source>
        <dbReference type="ARBA" id="ARBA00023136"/>
    </source>
</evidence>
<keyword evidence="4" id="KW-0564">Palmitate</keyword>
<keyword evidence="3" id="KW-0472">Membrane</keyword>